<dbReference type="Proteomes" id="UP000323166">
    <property type="component" value="Unassembled WGS sequence"/>
</dbReference>
<dbReference type="RefSeq" id="WP_166511500.1">
    <property type="nucleotide sequence ID" value="NZ_VNHM01000007.1"/>
</dbReference>
<name>A0A5S4ZS93_9FIRM</name>
<protein>
    <submittedName>
        <fullName evidence="1">Uncharacterized protein</fullName>
    </submittedName>
</protein>
<keyword evidence="2" id="KW-1185">Reference proteome</keyword>
<reference evidence="1 2" key="1">
    <citation type="submission" date="2019-07" db="EMBL/GenBank/DDBJ databases">
        <title>Genomic Encyclopedia of Type Strains, Phase I: the one thousand microbial genomes (KMG-I) project.</title>
        <authorList>
            <person name="Kyrpides N."/>
        </authorList>
    </citation>
    <scope>NUCLEOTIDE SEQUENCE [LARGE SCALE GENOMIC DNA]</scope>
    <source>
        <strain evidence="1 2">DSM 6562</strain>
    </source>
</reference>
<sequence length="77" mass="9275">MTNEDYLRQQLEWVKYRAKALEEIEAKLQEMRSLATYARDSCISRDMAREFNARLQVLQQEIIALDEQTRVCWMDCQ</sequence>
<evidence type="ECO:0000313" key="1">
    <source>
        <dbReference type="EMBL" id="TYO95518.1"/>
    </source>
</evidence>
<accession>A0A5S4ZS93</accession>
<dbReference type="EMBL" id="VNHM01000007">
    <property type="protein sequence ID" value="TYO95518.1"/>
    <property type="molecule type" value="Genomic_DNA"/>
</dbReference>
<evidence type="ECO:0000313" key="2">
    <source>
        <dbReference type="Proteomes" id="UP000323166"/>
    </source>
</evidence>
<organism evidence="1 2">
    <name type="scientific">Desulfallas thermosapovorans DSM 6562</name>
    <dbReference type="NCBI Taxonomy" id="1121431"/>
    <lineage>
        <taxon>Bacteria</taxon>
        <taxon>Bacillati</taxon>
        <taxon>Bacillota</taxon>
        <taxon>Clostridia</taxon>
        <taxon>Eubacteriales</taxon>
        <taxon>Desulfallaceae</taxon>
        <taxon>Desulfallas</taxon>
    </lineage>
</organism>
<gene>
    <name evidence="1" type="ORF">LX24_01479</name>
</gene>
<proteinExistence type="predicted"/>
<comment type="caution">
    <text evidence="1">The sequence shown here is derived from an EMBL/GenBank/DDBJ whole genome shotgun (WGS) entry which is preliminary data.</text>
</comment>
<dbReference type="AlphaFoldDB" id="A0A5S4ZS93"/>